<reference evidence="7 8" key="1">
    <citation type="journal article" date="2016" name="Nat. Commun.">
        <title>Thousands of microbial genomes shed light on interconnected biogeochemical processes in an aquifer system.</title>
        <authorList>
            <person name="Anantharaman K."/>
            <person name="Brown C.T."/>
            <person name="Hug L.A."/>
            <person name="Sharon I."/>
            <person name="Castelle C.J."/>
            <person name="Probst A.J."/>
            <person name="Thomas B.C."/>
            <person name="Singh A."/>
            <person name="Wilkins M.J."/>
            <person name="Karaoz U."/>
            <person name="Brodie E.L."/>
            <person name="Williams K.H."/>
            <person name="Hubbard S.S."/>
            <person name="Banfield J.F."/>
        </authorList>
    </citation>
    <scope>NUCLEOTIDE SEQUENCE [LARGE SCALE GENOMIC DNA]</scope>
</reference>
<evidence type="ECO:0000256" key="6">
    <source>
        <dbReference type="SAM" id="Phobius"/>
    </source>
</evidence>
<evidence type="ECO:0000256" key="4">
    <source>
        <dbReference type="ARBA" id="ARBA00022989"/>
    </source>
</evidence>
<dbReference type="InterPro" id="IPR038330">
    <property type="entry name" value="TspO/MBR-related_sf"/>
</dbReference>
<comment type="similarity">
    <text evidence="2">Belongs to the TspO/BZRP family.</text>
</comment>
<evidence type="ECO:0000313" key="7">
    <source>
        <dbReference type="EMBL" id="OHA80894.1"/>
    </source>
</evidence>
<dbReference type="GO" id="GO:0033013">
    <property type="term" value="P:tetrapyrrole metabolic process"/>
    <property type="evidence" value="ECO:0007669"/>
    <property type="project" value="UniProtKB-ARBA"/>
</dbReference>
<comment type="subcellular location">
    <subcellularLocation>
        <location evidence="1">Membrane</location>
        <topology evidence="1">Multi-pass membrane protein</topology>
    </subcellularLocation>
</comment>
<dbReference type="PIRSF" id="PIRSF005859">
    <property type="entry name" value="PBR"/>
    <property type="match status" value="1"/>
</dbReference>
<gene>
    <name evidence="7" type="ORF">A2675_02270</name>
</gene>
<keyword evidence="5 6" id="KW-0472">Membrane</keyword>
<feature type="transmembrane region" description="Helical" evidence="6">
    <location>
        <begin position="76"/>
        <end position="93"/>
    </location>
</feature>
<comment type="caution">
    <text evidence="7">The sequence shown here is derived from an EMBL/GenBank/DDBJ whole genome shotgun (WGS) entry which is preliminary data.</text>
</comment>
<feature type="transmembrane region" description="Helical" evidence="6">
    <location>
        <begin position="5"/>
        <end position="23"/>
    </location>
</feature>
<proteinExistence type="inferred from homology"/>
<keyword evidence="3 6" id="KW-0812">Transmembrane</keyword>
<dbReference type="InterPro" id="IPR004307">
    <property type="entry name" value="TspO_MBR"/>
</dbReference>
<dbReference type="Proteomes" id="UP000176997">
    <property type="component" value="Unassembled WGS sequence"/>
</dbReference>
<accession>A0A1G2S6Z3</accession>
<dbReference type="CDD" id="cd15904">
    <property type="entry name" value="TSPO_MBR"/>
    <property type="match status" value="1"/>
</dbReference>
<dbReference type="PANTHER" id="PTHR10057">
    <property type="entry name" value="PERIPHERAL-TYPE BENZODIAZEPINE RECEPTOR"/>
    <property type="match status" value="1"/>
</dbReference>
<dbReference type="Pfam" id="PF03073">
    <property type="entry name" value="TspO_MBR"/>
    <property type="match status" value="1"/>
</dbReference>
<name>A0A1G2S6Z3_9BACT</name>
<keyword evidence="4 6" id="KW-1133">Transmembrane helix</keyword>
<evidence type="ECO:0000256" key="3">
    <source>
        <dbReference type="ARBA" id="ARBA00022692"/>
    </source>
</evidence>
<dbReference type="EMBL" id="MHUS01000016">
    <property type="protein sequence ID" value="OHA80894.1"/>
    <property type="molecule type" value="Genomic_DNA"/>
</dbReference>
<feature type="transmembrane region" description="Helical" evidence="6">
    <location>
        <begin position="43"/>
        <end position="64"/>
    </location>
</feature>
<feature type="transmembrane region" description="Helical" evidence="6">
    <location>
        <begin position="99"/>
        <end position="122"/>
    </location>
</feature>
<evidence type="ECO:0000256" key="5">
    <source>
        <dbReference type="ARBA" id="ARBA00023136"/>
    </source>
</evidence>
<evidence type="ECO:0008006" key="9">
    <source>
        <dbReference type="Google" id="ProtNLM"/>
    </source>
</evidence>
<dbReference type="GO" id="GO:0016020">
    <property type="term" value="C:membrane"/>
    <property type="evidence" value="ECO:0007669"/>
    <property type="project" value="UniProtKB-SubCell"/>
</dbReference>
<dbReference type="FunFam" id="1.20.1260.100:FF:000001">
    <property type="entry name" value="translocator protein 2"/>
    <property type="match status" value="1"/>
</dbReference>
<protein>
    <recommendedName>
        <fullName evidence="9">TspO protein</fullName>
    </recommendedName>
</protein>
<organism evidence="7 8">
    <name type="scientific">Candidatus Yonathbacteria bacterium RIFCSPHIGHO2_01_FULL_51_10</name>
    <dbReference type="NCBI Taxonomy" id="1802723"/>
    <lineage>
        <taxon>Bacteria</taxon>
        <taxon>Candidatus Yonathiibacteriota</taxon>
    </lineage>
</organism>
<evidence type="ECO:0000313" key="8">
    <source>
        <dbReference type="Proteomes" id="UP000176997"/>
    </source>
</evidence>
<sequence length="169" mass="18672">MKSNYIIIPLITIIVATVGSLLTSGGMDWYQTIALPSWTPSGAIIGAVWTVLFVLATISALIVWNKVERTWIFKHIIRFFIMNAVVNVLWSAAFFGVHLLGLAVITAAILALTVIMLVLLIWKSSRTAALLLVPYAVWVVFATYLSYAIWDLNLRLAAPWPCLSTGTCF</sequence>
<evidence type="ECO:0000256" key="2">
    <source>
        <dbReference type="ARBA" id="ARBA00007524"/>
    </source>
</evidence>
<dbReference type="AlphaFoldDB" id="A0A1G2S6Z3"/>
<dbReference type="Gene3D" id="1.20.1260.100">
    <property type="entry name" value="TspO/MBR protein"/>
    <property type="match status" value="1"/>
</dbReference>
<evidence type="ECO:0000256" key="1">
    <source>
        <dbReference type="ARBA" id="ARBA00004141"/>
    </source>
</evidence>
<dbReference type="PANTHER" id="PTHR10057:SF0">
    <property type="entry name" value="TRANSLOCATOR PROTEIN"/>
    <property type="match status" value="1"/>
</dbReference>
<feature type="transmembrane region" description="Helical" evidence="6">
    <location>
        <begin position="129"/>
        <end position="150"/>
    </location>
</feature>